<evidence type="ECO:0008006" key="3">
    <source>
        <dbReference type="Google" id="ProtNLM"/>
    </source>
</evidence>
<organism evidence="1 2">
    <name type="scientific">Paucimonas lemoignei</name>
    <name type="common">Pseudomonas lemoignei</name>
    <dbReference type="NCBI Taxonomy" id="29443"/>
    <lineage>
        <taxon>Bacteria</taxon>
        <taxon>Pseudomonadati</taxon>
        <taxon>Pseudomonadota</taxon>
        <taxon>Betaproteobacteria</taxon>
        <taxon>Burkholderiales</taxon>
        <taxon>Burkholderiaceae</taxon>
        <taxon>Paucimonas</taxon>
    </lineage>
</organism>
<dbReference type="EMBL" id="SLZQ01000001">
    <property type="protein sequence ID" value="TCS39289.1"/>
    <property type="molecule type" value="Genomic_DNA"/>
</dbReference>
<reference evidence="1 2" key="1">
    <citation type="submission" date="2019-03" db="EMBL/GenBank/DDBJ databases">
        <title>Genomic Encyclopedia of Type Strains, Phase IV (KMG-IV): sequencing the most valuable type-strain genomes for metagenomic binning, comparative biology and taxonomic classification.</title>
        <authorList>
            <person name="Goeker M."/>
        </authorList>
    </citation>
    <scope>NUCLEOTIDE SEQUENCE [LARGE SCALE GENOMIC DNA]</scope>
    <source>
        <strain evidence="1 2">DSM 7445</strain>
    </source>
</reference>
<proteinExistence type="predicted"/>
<evidence type="ECO:0000313" key="2">
    <source>
        <dbReference type="Proteomes" id="UP000295382"/>
    </source>
</evidence>
<dbReference type="Proteomes" id="UP000295382">
    <property type="component" value="Unassembled WGS sequence"/>
</dbReference>
<comment type="caution">
    <text evidence="1">The sequence shown here is derived from an EMBL/GenBank/DDBJ whole genome shotgun (WGS) entry which is preliminary data.</text>
</comment>
<dbReference type="AlphaFoldDB" id="A0A4R3I5K7"/>
<gene>
    <name evidence="1" type="ORF">EDC30_101244</name>
</gene>
<keyword evidence="2" id="KW-1185">Reference proteome</keyword>
<dbReference type="RefSeq" id="WP_132256525.1">
    <property type="nucleotide sequence ID" value="NZ_SLZQ01000001.1"/>
</dbReference>
<evidence type="ECO:0000313" key="1">
    <source>
        <dbReference type="EMBL" id="TCS39289.1"/>
    </source>
</evidence>
<protein>
    <recommendedName>
        <fullName evidence="3">Ribosomal protein S3AE</fullName>
    </recommendedName>
</protein>
<accession>A0A4R3I5K7</accession>
<name>A0A4R3I5K7_PAULE</name>
<dbReference type="OrthoDB" id="6120755at2"/>
<sequence length="139" mass="15489">MAQALPFPIRTECPPGACTCDRERLLEDPQGDLRILRLTREEEKRLVARLESIATYEDLKHMQERLHANLGIVVTIAPATEEVRTIRGGIGIHLADQPGLCRKTKQAIPAAIRRCLEQKPEIAFAILDSHDLFGQTGQG</sequence>